<protein>
    <recommendedName>
        <fullName evidence="5">Zn(2)-C6 fungal-type domain-containing protein</fullName>
    </recommendedName>
</protein>
<feature type="region of interest" description="Disordered" evidence="3">
    <location>
        <begin position="471"/>
        <end position="498"/>
    </location>
</feature>
<feature type="compositionally biased region" description="Gly residues" evidence="3">
    <location>
        <begin position="479"/>
        <end position="491"/>
    </location>
</feature>
<dbReference type="EMBL" id="JAWRVE010000177">
    <property type="protein sequence ID" value="KAL1851072.1"/>
    <property type="molecule type" value="Genomic_DNA"/>
</dbReference>
<dbReference type="SMART" id="SM00066">
    <property type="entry name" value="GAL4"/>
    <property type="match status" value="1"/>
</dbReference>
<evidence type="ECO:0000256" key="1">
    <source>
        <dbReference type="ARBA" id="ARBA00022723"/>
    </source>
</evidence>
<dbReference type="PANTHER" id="PTHR46910">
    <property type="entry name" value="TRANSCRIPTION FACTOR PDR1"/>
    <property type="match status" value="1"/>
</dbReference>
<feature type="compositionally biased region" description="Polar residues" evidence="3">
    <location>
        <begin position="186"/>
        <end position="197"/>
    </location>
</feature>
<keyword evidence="4" id="KW-1133">Transmembrane helix</keyword>
<dbReference type="SUPFAM" id="SSF57701">
    <property type="entry name" value="Zn2/Cys6 DNA-binding domain"/>
    <property type="match status" value="1"/>
</dbReference>
<dbReference type="Pfam" id="PF04082">
    <property type="entry name" value="Fungal_trans"/>
    <property type="match status" value="1"/>
</dbReference>
<dbReference type="SMART" id="SM00906">
    <property type="entry name" value="Fungal_trans"/>
    <property type="match status" value="1"/>
</dbReference>
<feature type="domain" description="Zn(2)-C6 fungal-type" evidence="5">
    <location>
        <begin position="36"/>
        <end position="65"/>
    </location>
</feature>
<feature type="region of interest" description="Disordered" evidence="3">
    <location>
        <begin position="1"/>
        <end position="32"/>
    </location>
</feature>
<dbReference type="Pfam" id="PF00172">
    <property type="entry name" value="Zn_clus"/>
    <property type="match status" value="1"/>
</dbReference>
<dbReference type="PANTHER" id="PTHR46910:SF5">
    <property type="entry name" value="ZN(II)2CYS6 TRANSCRIPTION FACTOR (EUROFUNG)"/>
    <property type="match status" value="1"/>
</dbReference>
<dbReference type="InterPro" id="IPR050987">
    <property type="entry name" value="AtrR-like"/>
</dbReference>
<organism evidence="6 7">
    <name type="scientific">Diaporthe australafricana</name>
    <dbReference type="NCBI Taxonomy" id="127596"/>
    <lineage>
        <taxon>Eukaryota</taxon>
        <taxon>Fungi</taxon>
        <taxon>Dikarya</taxon>
        <taxon>Ascomycota</taxon>
        <taxon>Pezizomycotina</taxon>
        <taxon>Sordariomycetes</taxon>
        <taxon>Sordariomycetidae</taxon>
        <taxon>Diaporthales</taxon>
        <taxon>Diaporthaceae</taxon>
        <taxon>Diaporthe</taxon>
    </lineage>
</organism>
<evidence type="ECO:0000259" key="5">
    <source>
        <dbReference type="PROSITE" id="PS50048"/>
    </source>
</evidence>
<dbReference type="Proteomes" id="UP001583177">
    <property type="component" value="Unassembled WGS sequence"/>
</dbReference>
<evidence type="ECO:0000313" key="6">
    <source>
        <dbReference type="EMBL" id="KAL1851072.1"/>
    </source>
</evidence>
<feature type="compositionally biased region" description="Acidic residues" evidence="3">
    <location>
        <begin position="171"/>
        <end position="183"/>
    </location>
</feature>
<evidence type="ECO:0000256" key="4">
    <source>
        <dbReference type="SAM" id="Phobius"/>
    </source>
</evidence>
<evidence type="ECO:0000313" key="7">
    <source>
        <dbReference type="Proteomes" id="UP001583177"/>
    </source>
</evidence>
<keyword evidence="1" id="KW-0479">Metal-binding</keyword>
<dbReference type="InterPro" id="IPR001138">
    <property type="entry name" value="Zn2Cys6_DnaBD"/>
</dbReference>
<feature type="region of interest" description="Disordered" evidence="3">
    <location>
        <begin position="244"/>
        <end position="293"/>
    </location>
</feature>
<dbReference type="InterPro" id="IPR036864">
    <property type="entry name" value="Zn2-C6_fun-type_DNA-bd_sf"/>
</dbReference>
<dbReference type="CDD" id="cd00067">
    <property type="entry name" value="GAL4"/>
    <property type="match status" value="1"/>
</dbReference>
<feature type="compositionally biased region" description="Low complexity" evidence="3">
    <location>
        <begin position="262"/>
        <end position="271"/>
    </location>
</feature>
<keyword evidence="4" id="KW-0472">Membrane</keyword>
<feature type="compositionally biased region" description="Polar residues" evidence="3">
    <location>
        <begin position="126"/>
        <end position="136"/>
    </location>
</feature>
<evidence type="ECO:0000256" key="2">
    <source>
        <dbReference type="ARBA" id="ARBA00023242"/>
    </source>
</evidence>
<feature type="transmembrane region" description="Helical" evidence="4">
    <location>
        <begin position="699"/>
        <end position="720"/>
    </location>
</feature>
<keyword evidence="7" id="KW-1185">Reference proteome</keyword>
<dbReference type="PROSITE" id="PS00463">
    <property type="entry name" value="ZN2_CY6_FUNGAL_1"/>
    <property type="match status" value="1"/>
</dbReference>
<keyword evidence="4" id="KW-0812">Transmembrane</keyword>
<dbReference type="InterPro" id="IPR007219">
    <property type="entry name" value="XnlR_reg_dom"/>
</dbReference>
<gene>
    <name evidence="6" type="ORF">Daus18300_012681</name>
</gene>
<dbReference type="PROSITE" id="PS50048">
    <property type="entry name" value="ZN2_CY6_FUNGAL_2"/>
    <property type="match status" value="1"/>
</dbReference>
<name>A0ABR3W257_9PEZI</name>
<keyword evidence="2" id="KW-0539">Nucleus</keyword>
<sequence length="894" mass="95333">MGTGSTPSDHGRGDSGAPAGGGGGPSDPANANISRACDQCRIRKIRCDKESPCSNCRIANRVCSSTGAGQKPREARQRVLISTQYERKIDQIEQRLGSIEKLLRDLTNNSNFRRPPDLPVHGAPQPASSSTSNPMDTSGAGGDDPRATGIESPLTATSHHHHHQHRQHDNDEIDEDDDDDDDTNTSTPTNELDSSAFEGNSSLTAHTVFASEFLEHAVERTSLRDLNPSMAAALTSLKQIVGLSQKQQGSSGGGGGTGRRGSAGASTNHGSSIGGGGGGSGGGGGGGSSSNEVRFAHQRPLPRGGFRELPMPPVQAVIPVLREVKETPPGTFTLISVCCFMAVENFAEACRRVYFALEEDFSHANFIIVNMGLYYLFQEKAVVAGGSGDTQGRDRYRGYYELCRDNLETGLANLRFFLGASMETIEALLLGASYAIEVSRPSLAWQLNTTAAQLCQDLGYHRVTGGTVDAAKGASSRTTGGGTTTTGGGLDGSSSSSSVLSDKKAILFWFSYMLDRGLALRLGRAPTIQDFDVTLPRVIGRVNAPDMWKEVLRLWIAHADIQGQIYERLYSPSSLGHPVGQRVETARRLAGRLKMIADQALLIRSTEMGKLKVGGGGGEGGGSWADARKATVMEMVMKSDQVSFLSSLTLVYRAIPAGVGGHGFSTFTPECIETARLAMQTHEECMKLMGSNLWVAASYIHWTILYAPFVPFIVIFCHIIETSNMADLQRLRDFIASLEPTCAVSEGVDKLHRLFSVLHHVATLYVEAKTKANSSEPQDTDMAPIGNEFDVYLSALGFMPVDGDMSAAQAQAQVHQAQVHQAHAAAAAAAAAASGALPTSPITAGPAFGASPVNNAAAVNQMNQLGDWFSGNRYMMGLLEEDLSQFQPNCWTNS</sequence>
<reference evidence="6 7" key="1">
    <citation type="journal article" date="2024" name="IMA Fungus">
        <title>IMA Genome - F19 : A genome assembly and annotation guide to empower mycologists, including annotated draft genome sequences of Ceratocystis pirilliformis, Diaporthe australafricana, Fusarium ophioides, Paecilomyces lecythidis, and Sporothrix stenoceras.</title>
        <authorList>
            <person name="Aylward J."/>
            <person name="Wilson A.M."/>
            <person name="Visagie C.M."/>
            <person name="Spraker J."/>
            <person name="Barnes I."/>
            <person name="Buitendag C."/>
            <person name="Ceriani C."/>
            <person name="Del Mar Angel L."/>
            <person name="du Plessis D."/>
            <person name="Fuchs T."/>
            <person name="Gasser K."/>
            <person name="Kramer D."/>
            <person name="Li W."/>
            <person name="Munsamy K."/>
            <person name="Piso A."/>
            <person name="Price J.L."/>
            <person name="Sonnekus B."/>
            <person name="Thomas C."/>
            <person name="van der Nest A."/>
            <person name="van Dijk A."/>
            <person name="van Heerden A."/>
            <person name="van Vuuren N."/>
            <person name="Yilmaz N."/>
            <person name="Duong T.A."/>
            <person name="van der Merwe N.A."/>
            <person name="Wingfield M.J."/>
            <person name="Wingfield B.D."/>
        </authorList>
    </citation>
    <scope>NUCLEOTIDE SEQUENCE [LARGE SCALE GENOMIC DNA]</scope>
    <source>
        <strain evidence="6 7">CMW 18300</strain>
    </source>
</reference>
<dbReference type="CDD" id="cd12148">
    <property type="entry name" value="fungal_TF_MHR"/>
    <property type="match status" value="1"/>
</dbReference>
<feature type="compositionally biased region" description="Gly residues" evidence="3">
    <location>
        <begin position="272"/>
        <end position="288"/>
    </location>
</feature>
<evidence type="ECO:0000256" key="3">
    <source>
        <dbReference type="SAM" id="MobiDB-lite"/>
    </source>
</evidence>
<dbReference type="Gene3D" id="4.10.240.10">
    <property type="entry name" value="Zn(2)-C6 fungal-type DNA-binding domain"/>
    <property type="match status" value="1"/>
</dbReference>
<feature type="region of interest" description="Disordered" evidence="3">
    <location>
        <begin position="108"/>
        <end position="197"/>
    </location>
</feature>
<comment type="caution">
    <text evidence="6">The sequence shown here is derived from an EMBL/GenBank/DDBJ whole genome shotgun (WGS) entry which is preliminary data.</text>
</comment>
<feature type="compositionally biased region" description="Gly residues" evidence="3">
    <location>
        <begin position="250"/>
        <end position="261"/>
    </location>
</feature>
<accession>A0ABR3W257</accession>
<proteinExistence type="predicted"/>